<dbReference type="AlphaFoldDB" id="A0A380GBQ5"/>
<proteinExistence type="predicted"/>
<dbReference type="Proteomes" id="UP000255549">
    <property type="component" value="Unassembled WGS sequence"/>
</dbReference>
<dbReference type="EMBL" id="UHDP01000003">
    <property type="protein sequence ID" value="SUM47688.1"/>
    <property type="molecule type" value="Genomic_DNA"/>
</dbReference>
<dbReference type="OrthoDB" id="2404472at2"/>
<organism evidence="1 2">
    <name type="scientific">Staphylococcus intermedius NCTC 11048</name>
    <dbReference type="NCBI Taxonomy" id="1141106"/>
    <lineage>
        <taxon>Bacteria</taxon>
        <taxon>Bacillati</taxon>
        <taxon>Bacillota</taxon>
        <taxon>Bacilli</taxon>
        <taxon>Bacillales</taxon>
        <taxon>Staphylococcaceae</taxon>
        <taxon>Staphylococcus</taxon>
        <taxon>Staphylococcus intermedius group</taxon>
    </lineage>
</organism>
<name>A0A380GBQ5_STAIN</name>
<dbReference type="RefSeq" id="WP_026066750.1">
    <property type="nucleotide sequence ID" value="NZ_CAIB01000010.1"/>
</dbReference>
<sequence>MNKMYNLYNSNKEPVVIVSRNIDGQYQVKGLDNTQLAHINRTTDDIEEFKSTFNLSRFEELGQLDLTELLDF</sequence>
<gene>
    <name evidence="1" type="ORF">NCTC11048_02773</name>
</gene>
<accession>A0A380GBQ5</accession>
<evidence type="ECO:0000313" key="2">
    <source>
        <dbReference type="Proteomes" id="UP000255549"/>
    </source>
</evidence>
<keyword evidence="2" id="KW-1185">Reference proteome</keyword>
<protein>
    <submittedName>
        <fullName evidence="1">Protein of uncharacterized function (DUF3269)</fullName>
    </submittedName>
</protein>
<evidence type="ECO:0000313" key="1">
    <source>
        <dbReference type="EMBL" id="SUM47688.1"/>
    </source>
</evidence>
<reference evidence="1 2" key="1">
    <citation type="submission" date="2018-06" db="EMBL/GenBank/DDBJ databases">
        <authorList>
            <consortium name="Pathogen Informatics"/>
            <person name="Doyle S."/>
        </authorList>
    </citation>
    <scope>NUCLEOTIDE SEQUENCE [LARGE SCALE GENOMIC DNA]</scope>
    <source>
        <strain evidence="2">NCTC 11048</strain>
    </source>
</reference>